<protein>
    <recommendedName>
        <fullName evidence="4">Enhancer of rudimentary homolog</fullName>
    </recommendedName>
</protein>
<dbReference type="InterPro" id="IPR000781">
    <property type="entry name" value="ERH"/>
</dbReference>
<dbReference type="AlphaFoldDB" id="A0A0G4GDX3"/>
<evidence type="ECO:0000313" key="3">
    <source>
        <dbReference type="Proteomes" id="UP000041254"/>
    </source>
</evidence>
<reference evidence="2 3" key="1">
    <citation type="submission" date="2014-11" db="EMBL/GenBank/DDBJ databases">
        <authorList>
            <person name="Zhu J."/>
            <person name="Qi W."/>
            <person name="Song R."/>
        </authorList>
    </citation>
    <scope>NUCLEOTIDE SEQUENCE [LARGE SCALE GENOMIC DNA]</scope>
</reference>
<name>A0A0G4GDX3_VITBC</name>
<dbReference type="SUPFAM" id="SSF143875">
    <property type="entry name" value="ERH-like"/>
    <property type="match status" value="1"/>
</dbReference>
<dbReference type="Gene3D" id="3.30.2260.10">
    <property type="entry name" value="Enhancer of rudimentary"/>
    <property type="match status" value="1"/>
</dbReference>
<proteinExistence type="inferred from homology"/>
<evidence type="ECO:0000256" key="1">
    <source>
        <dbReference type="ARBA" id="ARBA00007491"/>
    </source>
</evidence>
<dbReference type="InterPro" id="IPR035912">
    <property type="entry name" value="EHR_sf"/>
</dbReference>
<dbReference type="PhylomeDB" id="A0A0G4GDX3"/>
<dbReference type="Pfam" id="PF01133">
    <property type="entry name" value="ER"/>
    <property type="match status" value="1"/>
</dbReference>
<sequence length="110" mass="12911">MADREDSTLLLVKFSTHRDSRTYVEYRDLKHALEGVCQLYESGLKAVNPNIRNITYDLNDLFGYINSLQEIVCFTPTLDRERRVVGYRRLDRAQIKDALFTHLKRQAEDS</sequence>
<dbReference type="PANTHER" id="PTHR12373">
    <property type="entry name" value="ENHANCER OF RUDIMENTARY ERH"/>
    <property type="match status" value="1"/>
</dbReference>
<dbReference type="STRING" id="1169540.A0A0G4GDX3"/>
<organism evidence="2 3">
    <name type="scientific">Vitrella brassicaformis (strain CCMP3155)</name>
    <dbReference type="NCBI Taxonomy" id="1169540"/>
    <lineage>
        <taxon>Eukaryota</taxon>
        <taxon>Sar</taxon>
        <taxon>Alveolata</taxon>
        <taxon>Colpodellida</taxon>
        <taxon>Vitrellaceae</taxon>
        <taxon>Vitrella</taxon>
    </lineage>
</organism>
<accession>A0A0G4GDX3</accession>
<evidence type="ECO:0000313" key="2">
    <source>
        <dbReference type="EMBL" id="CEM27182.1"/>
    </source>
</evidence>
<dbReference type="Proteomes" id="UP000041254">
    <property type="component" value="Unassembled WGS sequence"/>
</dbReference>
<keyword evidence="3" id="KW-1185">Reference proteome</keyword>
<comment type="similarity">
    <text evidence="1">Belongs to the E(R) family.</text>
</comment>
<dbReference type="InParanoid" id="A0A0G4GDX3"/>
<dbReference type="PANTHER" id="PTHR12373:SF0">
    <property type="entry name" value="ENHANCER OF RUDIMENTARY HOMOLOG"/>
    <property type="match status" value="1"/>
</dbReference>
<evidence type="ECO:0008006" key="4">
    <source>
        <dbReference type="Google" id="ProtNLM"/>
    </source>
</evidence>
<dbReference type="EMBL" id="CDMY01000631">
    <property type="protein sequence ID" value="CEM27182.1"/>
    <property type="molecule type" value="Genomic_DNA"/>
</dbReference>
<dbReference type="OrthoDB" id="7887808at2759"/>
<gene>
    <name evidence="2" type="ORF">Vbra_6198</name>
</gene>
<dbReference type="VEuPathDB" id="CryptoDB:Vbra_6198"/>
<dbReference type="FunCoup" id="A0A0G4GDX3">
    <property type="interactions" value="451"/>
</dbReference>